<evidence type="ECO:0000256" key="7">
    <source>
        <dbReference type="ARBA" id="ARBA00022729"/>
    </source>
</evidence>
<reference evidence="19 20" key="1">
    <citation type="submission" date="2024-01" db="EMBL/GenBank/DDBJ databases">
        <title>Genome assemblies of Stephania.</title>
        <authorList>
            <person name="Yang L."/>
        </authorList>
    </citation>
    <scope>NUCLEOTIDE SEQUENCE [LARGE SCALE GENOMIC DNA]</scope>
    <source>
        <strain evidence="19">YNDBR</strain>
        <tissue evidence="19">Leaf</tissue>
    </source>
</reference>
<dbReference type="InterPro" id="IPR021820">
    <property type="entry name" value="S-locus_recpt_kinase_C"/>
</dbReference>
<gene>
    <name evidence="19" type="ORF">Syun_023020</name>
</gene>
<evidence type="ECO:0000313" key="19">
    <source>
        <dbReference type="EMBL" id="KAK9107009.1"/>
    </source>
</evidence>
<dbReference type="PROSITE" id="PS00108">
    <property type="entry name" value="PROTEIN_KINASE_ST"/>
    <property type="match status" value="1"/>
</dbReference>
<keyword evidence="7" id="KW-0732">Signal</keyword>
<comment type="subcellular location">
    <subcellularLocation>
        <location evidence="2">Cell membrane</location>
    </subcellularLocation>
    <subcellularLocation>
        <location evidence="1">Membrane</location>
        <topology evidence="1">Single-pass membrane protein</topology>
    </subcellularLocation>
</comment>
<dbReference type="InterPro" id="IPR008271">
    <property type="entry name" value="Ser/Thr_kinase_AS"/>
</dbReference>
<dbReference type="FunFam" id="3.30.200.20:FF:000330">
    <property type="entry name" value="G-type lectin S-receptor-like serine/threonine-protein kinase At4g03230"/>
    <property type="match status" value="1"/>
</dbReference>
<dbReference type="PROSITE" id="PS50011">
    <property type="entry name" value="PROTEIN_KINASE_DOM"/>
    <property type="match status" value="1"/>
</dbReference>
<accession>A0AAP0I3J4</accession>
<dbReference type="InterPro" id="IPR000719">
    <property type="entry name" value="Prot_kinase_dom"/>
</dbReference>
<evidence type="ECO:0000256" key="10">
    <source>
        <dbReference type="ARBA" id="ARBA00022840"/>
    </source>
</evidence>
<keyword evidence="12 16" id="KW-0472">Membrane</keyword>
<keyword evidence="15" id="KW-0325">Glycoprotein</keyword>
<evidence type="ECO:0000259" key="17">
    <source>
        <dbReference type="PROSITE" id="PS50011"/>
    </source>
</evidence>
<dbReference type="GO" id="GO:0004674">
    <property type="term" value="F:protein serine/threonine kinase activity"/>
    <property type="evidence" value="ECO:0007669"/>
    <property type="project" value="UniProtKB-KW"/>
</dbReference>
<evidence type="ECO:0000256" key="4">
    <source>
        <dbReference type="ARBA" id="ARBA00022527"/>
    </source>
</evidence>
<dbReference type="SMART" id="SM00220">
    <property type="entry name" value="S_TKc"/>
    <property type="match status" value="1"/>
</dbReference>
<keyword evidence="8" id="KW-0547">Nucleotide-binding</keyword>
<name>A0AAP0I3J4_9MAGN</name>
<dbReference type="GO" id="GO:0048544">
    <property type="term" value="P:recognition of pollen"/>
    <property type="evidence" value="ECO:0007669"/>
    <property type="project" value="InterPro"/>
</dbReference>
<feature type="transmembrane region" description="Helical" evidence="16">
    <location>
        <begin position="287"/>
        <end position="310"/>
    </location>
</feature>
<evidence type="ECO:0000256" key="5">
    <source>
        <dbReference type="ARBA" id="ARBA00022679"/>
    </source>
</evidence>
<keyword evidence="3" id="KW-1003">Cell membrane</keyword>
<dbReference type="PANTHER" id="PTHR27002">
    <property type="entry name" value="RECEPTOR-LIKE SERINE/THREONINE-PROTEIN KINASE SD1-8"/>
    <property type="match status" value="1"/>
</dbReference>
<dbReference type="SMART" id="SM00473">
    <property type="entry name" value="PAN_AP"/>
    <property type="match status" value="1"/>
</dbReference>
<evidence type="ECO:0000256" key="8">
    <source>
        <dbReference type="ARBA" id="ARBA00022741"/>
    </source>
</evidence>
<dbReference type="Pfam" id="PF00954">
    <property type="entry name" value="S_locus_glycop"/>
    <property type="match status" value="1"/>
</dbReference>
<evidence type="ECO:0000256" key="6">
    <source>
        <dbReference type="ARBA" id="ARBA00022692"/>
    </source>
</evidence>
<evidence type="ECO:0000256" key="1">
    <source>
        <dbReference type="ARBA" id="ARBA00004167"/>
    </source>
</evidence>
<comment type="caution">
    <text evidence="19">The sequence shown here is derived from an EMBL/GenBank/DDBJ whole genome shotgun (WGS) entry which is preliminary data.</text>
</comment>
<dbReference type="CDD" id="cd14066">
    <property type="entry name" value="STKc_IRAK"/>
    <property type="match status" value="1"/>
</dbReference>
<dbReference type="InterPro" id="IPR011009">
    <property type="entry name" value="Kinase-like_dom_sf"/>
</dbReference>
<keyword evidence="14" id="KW-0675">Receptor</keyword>
<dbReference type="GO" id="GO:0005524">
    <property type="term" value="F:ATP binding"/>
    <property type="evidence" value="ECO:0007669"/>
    <property type="project" value="UniProtKB-KW"/>
</dbReference>
<feature type="domain" description="Protein kinase" evidence="17">
    <location>
        <begin position="374"/>
        <end position="659"/>
    </location>
</feature>
<evidence type="ECO:0000256" key="2">
    <source>
        <dbReference type="ARBA" id="ARBA00004236"/>
    </source>
</evidence>
<evidence type="ECO:0000256" key="9">
    <source>
        <dbReference type="ARBA" id="ARBA00022777"/>
    </source>
</evidence>
<keyword evidence="13" id="KW-1015">Disulfide bond</keyword>
<keyword evidence="10" id="KW-0067">ATP-binding</keyword>
<keyword evidence="6 16" id="KW-0812">Transmembrane</keyword>
<proteinExistence type="predicted"/>
<dbReference type="InterPro" id="IPR000858">
    <property type="entry name" value="S_locus_glycoprot_dom"/>
</dbReference>
<dbReference type="Pfam" id="PF07714">
    <property type="entry name" value="PK_Tyr_Ser-Thr"/>
    <property type="match status" value="1"/>
</dbReference>
<evidence type="ECO:0000256" key="15">
    <source>
        <dbReference type="ARBA" id="ARBA00023180"/>
    </source>
</evidence>
<feature type="domain" description="Apple" evidence="18">
    <location>
        <begin position="187"/>
        <end position="261"/>
    </location>
</feature>
<dbReference type="Gene3D" id="3.30.200.20">
    <property type="entry name" value="Phosphorylase Kinase, domain 1"/>
    <property type="match status" value="1"/>
</dbReference>
<evidence type="ECO:0008006" key="21">
    <source>
        <dbReference type="Google" id="ProtNLM"/>
    </source>
</evidence>
<dbReference type="Gene3D" id="1.10.510.10">
    <property type="entry name" value="Transferase(Phosphotransferase) domain 1"/>
    <property type="match status" value="1"/>
</dbReference>
<evidence type="ECO:0000256" key="3">
    <source>
        <dbReference type="ARBA" id="ARBA00022475"/>
    </source>
</evidence>
<keyword evidence="5" id="KW-0808">Transferase</keyword>
<dbReference type="Pfam" id="PF11883">
    <property type="entry name" value="DUF3403"/>
    <property type="match status" value="1"/>
</dbReference>
<evidence type="ECO:0000256" key="14">
    <source>
        <dbReference type="ARBA" id="ARBA00023170"/>
    </source>
</evidence>
<keyword evidence="4" id="KW-0723">Serine/threonine-protein kinase</keyword>
<dbReference type="EMBL" id="JBBNAF010000010">
    <property type="protein sequence ID" value="KAK9107009.1"/>
    <property type="molecule type" value="Genomic_DNA"/>
</dbReference>
<protein>
    <recommendedName>
        <fullName evidence="21">Receptor-like serine/threonine-protein kinase</fullName>
    </recommendedName>
</protein>
<evidence type="ECO:0000256" key="11">
    <source>
        <dbReference type="ARBA" id="ARBA00022989"/>
    </source>
</evidence>
<dbReference type="Proteomes" id="UP001420932">
    <property type="component" value="Unassembled WGS sequence"/>
</dbReference>
<evidence type="ECO:0000256" key="16">
    <source>
        <dbReference type="SAM" id="Phobius"/>
    </source>
</evidence>
<evidence type="ECO:0000256" key="12">
    <source>
        <dbReference type="ARBA" id="ARBA00023136"/>
    </source>
</evidence>
<dbReference type="Pfam" id="PF08276">
    <property type="entry name" value="PAN_2"/>
    <property type="match status" value="1"/>
</dbReference>
<dbReference type="InterPro" id="IPR003609">
    <property type="entry name" value="Pan_app"/>
</dbReference>
<keyword evidence="20" id="KW-1185">Reference proteome</keyword>
<sequence length="690" mass="77581">MKLGHDVKTGQTWSLTSWVSSEDPSPGAFSFKLHENLKLSITKDSQEYWTSGQSFLDKSLSGNFSNFSYVNDENGTYLKIGRGNNMSSLTRLVMDSSGKLNQYLLKQYEESRFYEESQLYGESQWLLIWQQPKPTCDVFALCGSFGACNSMESPNCNCLPGFLPNSSREWRLQKWSSGCLRNTPLQCGSKDRFLVMENVTIPLYPITLVGLNVIGCEIECLKDCSCSAYVYDGRECTLLMGELQNIVHNGGGKIELFIRVAASELEKIDGDFIDMTLSSNSRDKREVALITTLPVIFIMLIFSIFAFFLWRKKLKHRGKKETGLDLLSFDFSTKTRAVNSDLSYENKSANGDNKWEAELPFFSFSSISVATDNFNEANKLGQGGFGPVYKGKLLNGQEVAIKRLSRGSGQGLEELKNEATLIAKLQHRNLVRLLGCCIEDEEKILIYEYMPNKSLDFFIFDAKNKSILDWEKRVYIIEGVAQGVLYLHQHSRLRIIHRDLKASNILLDNQMNAKISDFGMARIFGGNELQANTSRVVGTYGYMSPEYVTEGLFSIKSDVFSFGVLLIEILSSKRNTTYHFADSLTLLGHAWNLWNCDKEHELIDPILLDSSSLSKSLRYINVGLLCVQELASDRPTMSDVVGMLSNEVTALPSPKQPAFCTRSNVEKASTLNRLPIASTNYVTITSIEGR</sequence>
<evidence type="ECO:0000256" key="13">
    <source>
        <dbReference type="ARBA" id="ARBA00023157"/>
    </source>
</evidence>
<dbReference type="SUPFAM" id="SSF56112">
    <property type="entry name" value="Protein kinase-like (PK-like)"/>
    <property type="match status" value="1"/>
</dbReference>
<keyword evidence="11 16" id="KW-1133">Transmembrane helix</keyword>
<dbReference type="CDD" id="cd01098">
    <property type="entry name" value="PAN_AP_plant"/>
    <property type="match status" value="1"/>
</dbReference>
<dbReference type="GO" id="GO:0005886">
    <property type="term" value="C:plasma membrane"/>
    <property type="evidence" value="ECO:0007669"/>
    <property type="project" value="UniProtKB-SubCell"/>
</dbReference>
<dbReference type="FunFam" id="1.10.510.10:FF:000060">
    <property type="entry name" value="G-type lectin S-receptor-like serine/threonine-protein kinase"/>
    <property type="match status" value="1"/>
</dbReference>
<dbReference type="PANTHER" id="PTHR27002:SF925">
    <property type="entry name" value="RECEPTOR-LIKE SERINE_THREONINE-PROTEIN KINASE"/>
    <property type="match status" value="1"/>
</dbReference>
<dbReference type="PROSITE" id="PS50948">
    <property type="entry name" value="PAN"/>
    <property type="match status" value="1"/>
</dbReference>
<evidence type="ECO:0000313" key="20">
    <source>
        <dbReference type="Proteomes" id="UP001420932"/>
    </source>
</evidence>
<keyword evidence="9" id="KW-0418">Kinase</keyword>
<organism evidence="19 20">
    <name type="scientific">Stephania yunnanensis</name>
    <dbReference type="NCBI Taxonomy" id="152371"/>
    <lineage>
        <taxon>Eukaryota</taxon>
        <taxon>Viridiplantae</taxon>
        <taxon>Streptophyta</taxon>
        <taxon>Embryophyta</taxon>
        <taxon>Tracheophyta</taxon>
        <taxon>Spermatophyta</taxon>
        <taxon>Magnoliopsida</taxon>
        <taxon>Ranunculales</taxon>
        <taxon>Menispermaceae</taxon>
        <taxon>Menispermoideae</taxon>
        <taxon>Cissampelideae</taxon>
        <taxon>Stephania</taxon>
    </lineage>
</organism>
<evidence type="ECO:0000259" key="18">
    <source>
        <dbReference type="PROSITE" id="PS50948"/>
    </source>
</evidence>
<dbReference type="InterPro" id="IPR001245">
    <property type="entry name" value="Ser-Thr/Tyr_kinase_cat_dom"/>
</dbReference>
<dbReference type="AlphaFoldDB" id="A0AAP0I3J4"/>